<reference evidence="2" key="1">
    <citation type="submission" date="2022-10" db="EMBL/GenBank/DDBJ databases">
        <title>The WGS of Solirubrobacter ginsenosidimutans DSM 21036.</title>
        <authorList>
            <person name="Jiang Z."/>
        </authorList>
    </citation>
    <scope>NUCLEOTIDE SEQUENCE</scope>
    <source>
        <strain evidence="2">DSM 21036</strain>
    </source>
</reference>
<accession>A0A9X3MTB1</accession>
<gene>
    <name evidence="2" type="ORF">OM076_18445</name>
</gene>
<organism evidence="2 3">
    <name type="scientific">Solirubrobacter ginsenosidimutans</name>
    <dbReference type="NCBI Taxonomy" id="490573"/>
    <lineage>
        <taxon>Bacteria</taxon>
        <taxon>Bacillati</taxon>
        <taxon>Actinomycetota</taxon>
        <taxon>Thermoleophilia</taxon>
        <taxon>Solirubrobacterales</taxon>
        <taxon>Solirubrobacteraceae</taxon>
        <taxon>Solirubrobacter</taxon>
    </lineage>
</organism>
<dbReference type="EMBL" id="JAPDOD010000017">
    <property type="protein sequence ID" value="MDA0162259.1"/>
    <property type="molecule type" value="Genomic_DNA"/>
</dbReference>
<comment type="caution">
    <text evidence="2">The sequence shown here is derived from an EMBL/GenBank/DDBJ whole genome shotgun (WGS) entry which is preliminary data.</text>
</comment>
<protein>
    <submittedName>
        <fullName evidence="2">Uncharacterized protein</fullName>
    </submittedName>
</protein>
<sequence length="312" mass="35090">MAAASILTPTERRPYRPQAHPGRRDRWSAPAILDALRDWVRVTGRPPKRQDWSGENPARASEGQRRWMREHPRWPSSSCVARHFGAWSTALEQAGLDARRLTFETTVAERVTEARALAAEGYGLAEIGRRLGVSRSSAYNYLSARDCPGCGAPLTSPTADACRECTRHLPSVARAWSREEALDAIRDWARLHGRPPTYRDWTPSREHPGRWEAESPRWPSAAAVCACYPDTPEPWLTALRDSVGDAEDHVRRLDERRHLRSRGEPELLRGLDRDRGDQADAVAVEFDVRRRGAFGDRRDGGGELVARAELHG</sequence>
<evidence type="ECO:0000313" key="2">
    <source>
        <dbReference type="EMBL" id="MDA0162259.1"/>
    </source>
</evidence>
<evidence type="ECO:0000313" key="3">
    <source>
        <dbReference type="Proteomes" id="UP001149140"/>
    </source>
</evidence>
<evidence type="ECO:0000256" key="1">
    <source>
        <dbReference type="SAM" id="MobiDB-lite"/>
    </source>
</evidence>
<keyword evidence="3" id="KW-1185">Reference proteome</keyword>
<feature type="region of interest" description="Disordered" evidence="1">
    <location>
        <begin position="45"/>
        <end position="67"/>
    </location>
</feature>
<name>A0A9X3MTB1_9ACTN</name>
<feature type="region of interest" description="Disordered" evidence="1">
    <location>
        <begin position="1"/>
        <end position="28"/>
    </location>
</feature>
<proteinExistence type="predicted"/>
<dbReference type="AlphaFoldDB" id="A0A9X3MTB1"/>
<dbReference type="Proteomes" id="UP001149140">
    <property type="component" value="Unassembled WGS sequence"/>
</dbReference>